<dbReference type="PANTHER" id="PTHR16861:SF4">
    <property type="entry name" value="SH3 DOMAIN PROTEIN (AFU_ORTHOLOGUE AFUA_1G13610)"/>
    <property type="match status" value="1"/>
</dbReference>
<evidence type="ECO:0000256" key="1">
    <source>
        <dbReference type="SAM" id="MobiDB-lite"/>
    </source>
</evidence>
<evidence type="ECO:0000256" key="2">
    <source>
        <dbReference type="SAM" id="Phobius"/>
    </source>
</evidence>
<organism evidence="3 4">
    <name type="scientific">Calocera viscosa (strain TUFC12733)</name>
    <dbReference type="NCBI Taxonomy" id="1330018"/>
    <lineage>
        <taxon>Eukaryota</taxon>
        <taxon>Fungi</taxon>
        <taxon>Dikarya</taxon>
        <taxon>Basidiomycota</taxon>
        <taxon>Agaricomycotina</taxon>
        <taxon>Dacrymycetes</taxon>
        <taxon>Dacrymycetales</taxon>
        <taxon>Dacrymycetaceae</taxon>
        <taxon>Calocera</taxon>
    </lineage>
</organism>
<keyword evidence="2" id="KW-0812">Transmembrane</keyword>
<proteinExistence type="predicted"/>
<keyword evidence="2" id="KW-0472">Membrane</keyword>
<feature type="region of interest" description="Disordered" evidence="1">
    <location>
        <begin position="300"/>
        <end position="327"/>
    </location>
</feature>
<dbReference type="AlphaFoldDB" id="A0A167RDW0"/>
<dbReference type="STRING" id="1330018.A0A167RDW0"/>
<evidence type="ECO:0000313" key="3">
    <source>
        <dbReference type="EMBL" id="KZP00806.1"/>
    </source>
</evidence>
<feature type="transmembrane region" description="Helical" evidence="2">
    <location>
        <begin position="333"/>
        <end position="356"/>
    </location>
</feature>
<accession>A0A167RDW0</accession>
<name>A0A167RDW0_CALVF</name>
<reference evidence="3 4" key="1">
    <citation type="journal article" date="2016" name="Mol. Biol. Evol.">
        <title>Comparative Genomics of Early-Diverging Mushroom-Forming Fungi Provides Insights into the Origins of Lignocellulose Decay Capabilities.</title>
        <authorList>
            <person name="Nagy L.G."/>
            <person name="Riley R."/>
            <person name="Tritt A."/>
            <person name="Adam C."/>
            <person name="Daum C."/>
            <person name="Floudas D."/>
            <person name="Sun H."/>
            <person name="Yadav J.S."/>
            <person name="Pangilinan J."/>
            <person name="Larsson K.H."/>
            <person name="Matsuura K."/>
            <person name="Barry K."/>
            <person name="Labutti K."/>
            <person name="Kuo R."/>
            <person name="Ohm R.A."/>
            <person name="Bhattacharya S.S."/>
            <person name="Shirouzu T."/>
            <person name="Yoshinaga Y."/>
            <person name="Martin F.M."/>
            <person name="Grigoriev I.V."/>
            <person name="Hibbett D.S."/>
        </authorList>
    </citation>
    <scope>NUCLEOTIDE SEQUENCE [LARGE SCALE GENOMIC DNA]</scope>
    <source>
        <strain evidence="3 4">TUFC12733</strain>
    </source>
</reference>
<keyword evidence="4" id="KW-1185">Reference proteome</keyword>
<dbReference type="OrthoDB" id="2576334at2759"/>
<protein>
    <submittedName>
        <fullName evidence="3">Uncharacterized protein</fullName>
    </submittedName>
</protein>
<keyword evidence="2" id="KW-1133">Transmembrane helix</keyword>
<evidence type="ECO:0000313" key="4">
    <source>
        <dbReference type="Proteomes" id="UP000076738"/>
    </source>
</evidence>
<sequence length="404" mass="42165">MSTSIIPYNVTLGSESPLFSYSPVRDGPATQGWNASYSGSTAYVPGADGVGTAFRHTENDGASFSVQFVGTAYWLCVSANGGTTYNFTENGHSLPTSGLPADSACSQWPGAKAIVGAGNQTYKSYTVGINITSIPNADASFDFYGAVLELSAGSTGMTTTPVTIDDTNPGWNYQPSPWLQADNPLDYNGTYSYSCTYDVGATATYTFNETTAVQLIGSPNDNTFGYSISFQGVESVYNATNLWHAYKQVLFMAGALDPSTTYSLTLSNYDPNQPDGPGIAGEQACTNLDALILMKIPSATSGNPGSSSSSVGSSPTSPSDQGGSSTSSLSSGAIAGVAIGAVAGVVIIILLLWLFLRRRAKATSIVPEPYPPMEETVDLVSPTTGLPAAMATSTDLVRWIRHQS</sequence>
<dbReference type="PANTHER" id="PTHR16861">
    <property type="entry name" value="GLYCOPROTEIN 38"/>
    <property type="match status" value="1"/>
</dbReference>
<gene>
    <name evidence="3" type="ORF">CALVIDRAFT_213921</name>
</gene>
<dbReference type="EMBL" id="KV417268">
    <property type="protein sequence ID" value="KZP00806.1"/>
    <property type="molecule type" value="Genomic_DNA"/>
</dbReference>
<dbReference type="Proteomes" id="UP000076738">
    <property type="component" value="Unassembled WGS sequence"/>
</dbReference>